<gene>
    <name evidence="2" type="ORF">PLA107_032385</name>
</gene>
<sequence>MRLKIKGEVTAERLVEAFAAAVKKLQVSVPDAKFYGANVYLTAYDADGQAFDLVDGSGNSLVMNFSAPPGTIVKPALSAEAEQRREEARQQQRERDEAAQALHQQQLAERQQKLQVELALRQKAEKAFEGLNRVTDSVLASEPKALVEALNQVIESNWASLQPTEPHGPKKGQPKPMPVFSTYEGKLMLSTVTWKQPKQVSNPIGAVRKTLIGPLWTYSAWVTSTKGFLDVLQRLHGSLPEGILGDHLPGGAVEGEHLA</sequence>
<dbReference type="AlphaFoldDB" id="A0AAD0PWA5"/>
<accession>A0AAD0PWA5</accession>
<organism evidence="2 3">
    <name type="scientific">Pseudomonas amygdali pv. lachrymans str. M301315</name>
    <dbReference type="NCBI Taxonomy" id="629260"/>
    <lineage>
        <taxon>Bacteria</taxon>
        <taxon>Pseudomonadati</taxon>
        <taxon>Pseudomonadota</taxon>
        <taxon>Gammaproteobacteria</taxon>
        <taxon>Pseudomonadales</taxon>
        <taxon>Pseudomonadaceae</taxon>
        <taxon>Pseudomonas</taxon>
        <taxon>Pseudomonas amygdali</taxon>
    </lineage>
</organism>
<reference evidence="2 3" key="1">
    <citation type="journal article" date="2011" name="PLoS Pathog.">
        <title>Dynamic evolution of pathogenicity revealed by sequencing and comparative genomics of 19 Pseudomonas syringae isolates.</title>
        <authorList>
            <person name="Baltrus D.A."/>
            <person name="Nishimura M.T."/>
            <person name="Romanchuk A."/>
            <person name="Chang J.H."/>
            <person name="Mukhtar M.S."/>
            <person name="Cherkis K."/>
            <person name="Roach J."/>
            <person name="Grant S.R."/>
            <person name="Jones C.D."/>
            <person name="Dangl J.L."/>
        </authorList>
    </citation>
    <scope>NUCLEOTIDE SEQUENCE [LARGE SCALE GENOMIC DNA]</scope>
    <source>
        <strain evidence="2 3">M301315</strain>
    </source>
</reference>
<protein>
    <submittedName>
        <fullName evidence="2">OfxX fusion product</fullName>
    </submittedName>
</protein>
<evidence type="ECO:0000313" key="3">
    <source>
        <dbReference type="Proteomes" id="UP000006426"/>
    </source>
</evidence>
<dbReference type="RefSeq" id="WP_005741760.1">
    <property type="nucleotide sequence ID" value="NZ_CP031226.1"/>
</dbReference>
<name>A0AAD0PWA5_PSEAV</name>
<evidence type="ECO:0000256" key="1">
    <source>
        <dbReference type="SAM" id="MobiDB-lite"/>
    </source>
</evidence>
<evidence type="ECO:0000313" key="2">
    <source>
        <dbReference type="EMBL" id="AXH59925.1"/>
    </source>
</evidence>
<feature type="compositionally biased region" description="Basic and acidic residues" evidence="1">
    <location>
        <begin position="82"/>
        <end position="98"/>
    </location>
</feature>
<dbReference type="EMBL" id="CP031226">
    <property type="protein sequence ID" value="AXH59925.1"/>
    <property type="molecule type" value="Genomic_DNA"/>
</dbReference>
<dbReference type="Proteomes" id="UP000006426">
    <property type="component" value="Plasmid pmppla107"/>
</dbReference>
<dbReference type="GeneID" id="39474706"/>
<feature type="region of interest" description="Disordered" evidence="1">
    <location>
        <begin position="82"/>
        <end position="106"/>
    </location>
</feature>
<proteinExistence type="predicted"/>
<keyword evidence="2" id="KW-0614">Plasmid</keyword>
<geneLocation type="plasmid" evidence="3">
    <name>pmppla107</name>
</geneLocation>